<organism evidence="3 4">
    <name type="scientific">Candidatus Wolfebacteria bacterium CG_4_9_14_3_um_filter_37_9</name>
    <dbReference type="NCBI Taxonomy" id="1975065"/>
    <lineage>
        <taxon>Bacteria</taxon>
        <taxon>Candidatus Wolfeibacteriota</taxon>
    </lineage>
</organism>
<dbReference type="AlphaFoldDB" id="A0A2M7X6P3"/>
<dbReference type="InterPro" id="IPR001789">
    <property type="entry name" value="Sig_transdc_resp-reg_receiver"/>
</dbReference>
<dbReference type="PROSITE" id="PS50110">
    <property type="entry name" value="RESPONSE_REGULATORY"/>
    <property type="match status" value="1"/>
</dbReference>
<dbReference type="Pfam" id="PF00072">
    <property type="entry name" value="Response_reg"/>
    <property type="match status" value="1"/>
</dbReference>
<dbReference type="SUPFAM" id="SSF52172">
    <property type="entry name" value="CheY-like"/>
    <property type="match status" value="1"/>
</dbReference>
<feature type="domain" description="Response regulatory" evidence="2">
    <location>
        <begin position="6"/>
        <end position="65"/>
    </location>
</feature>
<dbReference type="Gene3D" id="3.40.50.2300">
    <property type="match status" value="1"/>
</dbReference>
<sequence length="65" mass="7533">MDNKKTILIVEDDFFVSRAYAIKFEKENLNVQSVTDGEAAIDYLKKNEAPNLVLLDLMIPKKKRF</sequence>
<protein>
    <recommendedName>
        <fullName evidence="2">Response regulatory domain-containing protein</fullName>
    </recommendedName>
</protein>
<feature type="modified residue" description="4-aspartylphosphate" evidence="1">
    <location>
        <position position="56"/>
    </location>
</feature>
<comment type="caution">
    <text evidence="3">The sequence shown here is derived from an EMBL/GenBank/DDBJ whole genome shotgun (WGS) entry which is preliminary data.</text>
</comment>
<dbReference type="GO" id="GO:0000160">
    <property type="term" value="P:phosphorelay signal transduction system"/>
    <property type="evidence" value="ECO:0007669"/>
    <property type="project" value="InterPro"/>
</dbReference>
<keyword evidence="1" id="KW-0597">Phosphoprotein</keyword>
<proteinExistence type="predicted"/>
<gene>
    <name evidence="3" type="ORF">CO177_00320</name>
</gene>
<name>A0A2M7X6P3_9BACT</name>
<evidence type="ECO:0000313" key="3">
    <source>
        <dbReference type="EMBL" id="PJA41843.1"/>
    </source>
</evidence>
<accession>A0A2M7X6P3</accession>
<evidence type="ECO:0000313" key="4">
    <source>
        <dbReference type="Proteomes" id="UP000231634"/>
    </source>
</evidence>
<dbReference type="Proteomes" id="UP000231634">
    <property type="component" value="Unassembled WGS sequence"/>
</dbReference>
<dbReference type="EMBL" id="PFWX01000006">
    <property type="protein sequence ID" value="PJA41843.1"/>
    <property type="molecule type" value="Genomic_DNA"/>
</dbReference>
<evidence type="ECO:0000259" key="2">
    <source>
        <dbReference type="PROSITE" id="PS50110"/>
    </source>
</evidence>
<dbReference type="InterPro" id="IPR011006">
    <property type="entry name" value="CheY-like_superfamily"/>
</dbReference>
<reference evidence="4" key="1">
    <citation type="submission" date="2017-09" db="EMBL/GenBank/DDBJ databases">
        <title>Depth-based differentiation of microbial function through sediment-hosted aquifers and enrichment of novel symbionts in the deep terrestrial subsurface.</title>
        <authorList>
            <person name="Probst A.J."/>
            <person name="Ladd B."/>
            <person name="Jarett J.K."/>
            <person name="Geller-Mcgrath D.E."/>
            <person name="Sieber C.M.K."/>
            <person name="Emerson J.B."/>
            <person name="Anantharaman K."/>
            <person name="Thomas B.C."/>
            <person name="Malmstrom R."/>
            <person name="Stieglmeier M."/>
            <person name="Klingl A."/>
            <person name="Woyke T."/>
            <person name="Ryan C.M."/>
            <person name="Banfield J.F."/>
        </authorList>
    </citation>
    <scope>NUCLEOTIDE SEQUENCE [LARGE SCALE GENOMIC DNA]</scope>
</reference>
<evidence type="ECO:0000256" key="1">
    <source>
        <dbReference type="PROSITE-ProRule" id="PRU00169"/>
    </source>
</evidence>